<name>A0ACA9P381_9GLOM</name>
<feature type="non-terminal residue" evidence="1">
    <location>
        <position position="151"/>
    </location>
</feature>
<feature type="non-terminal residue" evidence="1">
    <location>
        <position position="1"/>
    </location>
</feature>
<keyword evidence="2" id="KW-1185">Reference proteome</keyword>
<accession>A0ACA9P381</accession>
<reference evidence="1" key="1">
    <citation type="submission" date="2021-06" db="EMBL/GenBank/DDBJ databases">
        <authorList>
            <person name="Kallberg Y."/>
            <person name="Tangrot J."/>
            <person name="Rosling A."/>
        </authorList>
    </citation>
    <scope>NUCLEOTIDE SEQUENCE</scope>
    <source>
        <strain evidence="1">28 12/20/2015</strain>
    </source>
</reference>
<gene>
    <name evidence="1" type="ORF">SPELUC_LOCUS10429</name>
</gene>
<sequence>PTTITPTLNNIVNYLNIFSDAGNRLERLLTNLQTQLANSQTQLGTLQNDYDLLHQAYEAHRMQHSIFKSRELDGRITISLAQERMAVQLGVNLRHEIQHIEINRPISELLTELEEIERYKAEQLFEAYLYSNSDSKKAHRKDNYSSMTETE</sequence>
<evidence type="ECO:0000313" key="2">
    <source>
        <dbReference type="Proteomes" id="UP000789366"/>
    </source>
</evidence>
<dbReference type="Proteomes" id="UP000789366">
    <property type="component" value="Unassembled WGS sequence"/>
</dbReference>
<organism evidence="1 2">
    <name type="scientific">Cetraspora pellucida</name>
    <dbReference type="NCBI Taxonomy" id="1433469"/>
    <lineage>
        <taxon>Eukaryota</taxon>
        <taxon>Fungi</taxon>
        <taxon>Fungi incertae sedis</taxon>
        <taxon>Mucoromycota</taxon>
        <taxon>Glomeromycotina</taxon>
        <taxon>Glomeromycetes</taxon>
        <taxon>Diversisporales</taxon>
        <taxon>Gigasporaceae</taxon>
        <taxon>Cetraspora</taxon>
    </lineage>
</organism>
<proteinExistence type="predicted"/>
<protein>
    <submittedName>
        <fullName evidence="1">6290_t:CDS:1</fullName>
    </submittedName>
</protein>
<evidence type="ECO:0000313" key="1">
    <source>
        <dbReference type="EMBL" id="CAG8686126.1"/>
    </source>
</evidence>
<comment type="caution">
    <text evidence="1">The sequence shown here is derived from an EMBL/GenBank/DDBJ whole genome shotgun (WGS) entry which is preliminary data.</text>
</comment>
<dbReference type="EMBL" id="CAJVPW010019344">
    <property type="protein sequence ID" value="CAG8686126.1"/>
    <property type="molecule type" value="Genomic_DNA"/>
</dbReference>